<accession>A0ABQ1TPJ3</accession>
<gene>
    <name evidence="1" type="ORF">GCM10011383_07700</name>
</gene>
<evidence type="ECO:0000313" key="1">
    <source>
        <dbReference type="EMBL" id="GGE99332.1"/>
    </source>
</evidence>
<evidence type="ECO:0000313" key="2">
    <source>
        <dbReference type="Proteomes" id="UP000632273"/>
    </source>
</evidence>
<keyword evidence="2" id="KW-1185">Reference proteome</keyword>
<reference evidence="2" key="1">
    <citation type="journal article" date="2019" name="Int. J. Syst. Evol. Microbiol.">
        <title>The Global Catalogue of Microorganisms (GCM) 10K type strain sequencing project: providing services to taxonomists for standard genome sequencing and annotation.</title>
        <authorList>
            <consortium name="The Broad Institute Genomics Platform"/>
            <consortium name="The Broad Institute Genome Sequencing Center for Infectious Disease"/>
            <person name="Wu L."/>
            <person name="Ma J."/>
        </authorList>
    </citation>
    <scope>NUCLEOTIDE SEQUENCE [LARGE SCALE GENOMIC DNA]</scope>
    <source>
        <strain evidence="2">CGMCC 1.15197</strain>
    </source>
</reference>
<comment type="caution">
    <text evidence="1">The sequence shown here is derived from an EMBL/GenBank/DDBJ whole genome shotgun (WGS) entry which is preliminary data.</text>
</comment>
<name>A0ABQ1TPJ3_9BACT</name>
<dbReference type="Proteomes" id="UP000632273">
    <property type="component" value="Unassembled WGS sequence"/>
</dbReference>
<dbReference type="EMBL" id="BMHT01000001">
    <property type="protein sequence ID" value="GGE99332.1"/>
    <property type="molecule type" value="Genomic_DNA"/>
</dbReference>
<proteinExistence type="predicted"/>
<sequence>MGNVTITRFDTVAHVVSGTFDLIVREESGTETHQLTDGRFDLTLE</sequence>
<protein>
    <submittedName>
        <fullName evidence="1">Uncharacterized protein</fullName>
    </submittedName>
</protein>
<organism evidence="1 2">
    <name type="scientific">Hymenobacter cavernae</name>
    <dbReference type="NCBI Taxonomy" id="2044852"/>
    <lineage>
        <taxon>Bacteria</taxon>
        <taxon>Pseudomonadati</taxon>
        <taxon>Bacteroidota</taxon>
        <taxon>Cytophagia</taxon>
        <taxon>Cytophagales</taxon>
        <taxon>Hymenobacteraceae</taxon>
        <taxon>Hymenobacter</taxon>
    </lineage>
</organism>